<comment type="similarity">
    <text evidence="2">Belongs to the glycosyl hydrolase 20 family.</text>
</comment>
<evidence type="ECO:0000313" key="9">
    <source>
        <dbReference type="Proteomes" id="UP001275932"/>
    </source>
</evidence>
<evidence type="ECO:0000256" key="4">
    <source>
        <dbReference type="ARBA" id="ARBA00022801"/>
    </source>
</evidence>
<evidence type="ECO:0000259" key="6">
    <source>
        <dbReference type="Pfam" id="PF00728"/>
    </source>
</evidence>
<protein>
    <recommendedName>
        <fullName evidence="3">beta-N-acetylhexosaminidase</fullName>
        <ecNumber evidence="3">3.2.1.52</ecNumber>
    </recommendedName>
</protein>
<dbReference type="Pfam" id="PF00728">
    <property type="entry name" value="Glyco_hydro_20"/>
    <property type="match status" value="1"/>
</dbReference>
<dbReference type="SUPFAM" id="SSF51445">
    <property type="entry name" value="(Trans)glycosidases"/>
    <property type="match status" value="1"/>
</dbReference>
<dbReference type="Gene3D" id="3.20.20.80">
    <property type="entry name" value="Glycosidases"/>
    <property type="match status" value="1"/>
</dbReference>
<dbReference type="PRINTS" id="PR00738">
    <property type="entry name" value="GLHYDRLASE20"/>
</dbReference>
<dbReference type="RefSeq" id="WP_370396902.1">
    <property type="nucleotide sequence ID" value="NZ_JALBUT010000004.1"/>
</dbReference>
<dbReference type="EMBL" id="JALBUT010000004">
    <property type="protein sequence ID" value="MDX8415454.1"/>
    <property type="molecule type" value="Genomic_DNA"/>
</dbReference>
<name>A0ABU4WJ50_9BACT</name>
<feature type="domain" description="Beta-hexosaminidase bacterial type N-terminal" evidence="7">
    <location>
        <begin position="38"/>
        <end position="97"/>
    </location>
</feature>
<dbReference type="SUPFAM" id="SSF55545">
    <property type="entry name" value="beta-N-acetylhexosaminidase-like domain"/>
    <property type="match status" value="1"/>
</dbReference>
<dbReference type="PANTHER" id="PTHR22600:SF57">
    <property type="entry name" value="BETA-N-ACETYLHEXOSAMINIDASE"/>
    <property type="match status" value="1"/>
</dbReference>
<keyword evidence="5" id="KW-0326">Glycosidase</keyword>
<dbReference type="InterPro" id="IPR015883">
    <property type="entry name" value="Glyco_hydro_20_cat"/>
</dbReference>
<dbReference type="InterPro" id="IPR025705">
    <property type="entry name" value="Beta_hexosaminidase_sua/sub"/>
</dbReference>
<keyword evidence="9" id="KW-1185">Reference proteome</keyword>
<comment type="catalytic activity">
    <reaction evidence="1">
        <text>Hydrolysis of terminal non-reducing N-acetyl-D-hexosamine residues in N-acetyl-beta-D-hexosaminides.</text>
        <dbReference type="EC" id="3.2.1.52"/>
    </reaction>
</comment>
<evidence type="ECO:0000256" key="3">
    <source>
        <dbReference type="ARBA" id="ARBA00012663"/>
    </source>
</evidence>
<dbReference type="CDD" id="cd06565">
    <property type="entry name" value="GH20_GcnA-like"/>
    <property type="match status" value="1"/>
</dbReference>
<dbReference type="EC" id="3.2.1.52" evidence="3"/>
<evidence type="ECO:0000259" key="7">
    <source>
        <dbReference type="Pfam" id="PF02838"/>
    </source>
</evidence>
<dbReference type="Pfam" id="PF02838">
    <property type="entry name" value="Glyco_hydro_20b"/>
    <property type="match status" value="1"/>
</dbReference>
<feature type="domain" description="Glycoside hydrolase family 20 catalytic" evidence="6">
    <location>
        <begin position="104"/>
        <end position="321"/>
    </location>
</feature>
<sequence>MFFFPKPKSVEIREGEFLPLKQGDVILSPAGIPQGAKVKLDLTYPVPCKEAYELDVSKDGITIRTSGEEGARMAFQTLRQAIAQGSKEGVQCLKIVDEPTLKIRGFMLDISRCKVPTMQTLAYLVDLLSLFKFNRLELYTEHTFAFQNHELVWGDSTPMTPQQYKILDALCARANIELVPNLNSLGHMDRWLRYPEYQHLAECEAPFIDPMGNERPYPTTLYPSKESLDFIGSLYDDFLPNFTSKNFNAGCDEPWEFGTGRSKEECDKIGKYKVYANYVKELSKLAKNHGKRIHIWADVILEEPEFAKELPEDLVALLWGYYPDSPIDEEAKILHDQKRDFIVVGGTNTWNSFAIRLDTAYQNVKDVCSSAKKWGAMGAMLTNWGDNGNHQAWCAMWLAVLAFAQSAWGDDFEEADVCKAADMFVFQDPTGNMSKALTELGRCDPAKKLHSLHNKLFFADSKKIAELKEQGAEEHFKSMFEGANKAIEFLSKAEPHSPDAEVCKGEIALAADLIKWTVARASDDEKIQSLNLRKTLKVMRSQYEQIWLARARIGGLFESSMRAFANRTEE</sequence>
<evidence type="ECO:0000256" key="5">
    <source>
        <dbReference type="ARBA" id="ARBA00023295"/>
    </source>
</evidence>
<keyword evidence="4" id="KW-0378">Hydrolase</keyword>
<dbReference type="Gene3D" id="3.30.379.10">
    <property type="entry name" value="Chitobiase/beta-hexosaminidase domain 2-like"/>
    <property type="match status" value="1"/>
</dbReference>
<evidence type="ECO:0000313" key="8">
    <source>
        <dbReference type="EMBL" id="MDX8415454.1"/>
    </source>
</evidence>
<dbReference type="InterPro" id="IPR017853">
    <property type="entry name" value="GH"/>
</dbReference>
<accession>A0ABU4WJ50</accession>
<proteinExistence type="inferred from homology"/>
<comment type="caution">
    <text evidence="8">The sequence shown here is derived from an EMBL/GenBank/DDBJ whole genome shotgun (WGS) entry which is preliminary data.</text>
</comment>
<evidence type="ECO:0000256" key="1">
    <source>
        <dbReference type="ARBA" id="ARBA00001231"/>
    </source>
</evidence>
<gene>
    <name evidence="8" type="ORF">MOX91_04570</name>
</gene>
<dbReference type="InterPro" id="IPR029018">
    <property type="entry name" value="Hex-like_dom2"/>
</dbReference>
<dbReference type="InterPro" id="IPR015882">
    <property type="entry name" value="HEX_bac_N"/>
</dbReference>
<reference evidence="8 9" key="1">
    <citation type="submission" date="2022-03" db="EMBL/GenBank/DDBJ databases">
        <title>Novel taxa within the pig intestine.</title>
        <authorList>
            <person name="Wylensek D."/>
            <person name="Bishof K."/>
            <person name="Afrizal A."/>
            <person name="Clavel T."/>
        </authorList>
    </citation>
    <scope>NUCLEOTIDE SEQUENCE [LARGE SCALE GENOMIC DNA]</scope>
    <source>
        <strain evidence="8 9">CLA-KB-P66</strain>
    </source>
</reference>
<dbReference type="PANTHER" id="PTHR22600">
    <property type="entry name" value="BETA-HEXOSAMINIDASE"/>
    <property type="match status" value="1"/>
</dbReference>
<dbReference type="Proteomes" id="UP001275932">
    <property type="component" value="Unassembled WGS sequence"/>
</dbReference>
<organism evidence="8 9">
    <name type="scientific">Intestinicryptomonas porci</name>
    <dbReference type="NCBI Taxonomy" id="2926320"/>
    <lineage>
        <taxon>Bacteria</taxon>
        <taxon>Pseudomonadati</taxon>
        <taxon>Verrucomicrobiota</taxon>
        <taxon>Opitutia</taxon>
        <taxon>Opitutales</taxon>
        <taxon>Intestinicryptomonaceae</taxon>
        <taxon>Intestinicryptomonas</taxon>
    </lineage>
</organism>
<evidence type="ECO:0000256" key="2">
    <source>
        <dbReference type="ARBA" id="ARBA00006285"/>
    </source>
</evidence>